<dbReference type="Pfam" id="PF11777">
    <property type="entry name" value="DUF3316"/>
    <property type="match status" value="1"/>
</dbReference>
<name>A0AAX2LSZ9_VIBFL</name>
<gene>
    <name evidence="2" type="ORF">AL536_06595</name>
    <name evidence="3" type="ORF">NCTC11327_03347</name>
</gene>
<feature type="chain" id="PRO_5043724223" evidence="1">
    <location>
        <begin position="20"/>
        <end position="115"/>
    </location>
</feature>
<dbReference type="RefSeq" id="WP_020329758.1">
    <property type="nucleotide sequence ID" value="NZ_CABLBX010000005.1"/>
</dbReference>
<evidence type="ECO:0000313" key="5">
    <source>
        <dbReference type="Proteomes" id="UP000254626"/>
    </source>
</evidence>
<dbReference type="InterPro" id="IPR016879">
    <property type="entry name" value="UCP028299"/>
</dbReference>
<dbReference type="GeneID" id="29383033"/>
<feature type="signal peptide" evidence="1">
    <location>
        <begin position="1"/>
        <end position="19"/>
    </location>
</feature>
<dbReference type="EMBL" id="CP014034">
    <property type="protein sequence ID" value="AMF93117.1"/>
    <property type="molecule type" value="Genomic_DNA"/>
</dbReference>
<organism evidence="3 5">
    <name type="scientific">Vibrio fluvialis</name>
    <dbReference type="NCBI Taxonomy" id="676"/>
    <lineage>
        <taxon>Bacteria</taxon>
        <taxon>Pseudomonadati</taxon>
        <taxon>Pseudomonadota</taxon>
        <taxon>Gammaproteobacteria</taxon>
        <taxon>Vibrionales</taxon>
        <taxon>Vibrionaceae</taxon>
        <taxon>Vibrio</taxon>
    </lineage>
</organism>
<evidence type="ECO:0000256" key="1">
    <source>
        <dbReference type="SAM" id="SignalP"/>
    </source>
</evidence>
<reference evidence="3 5" key="3">
    <citation type="submission" date="2018-06" db="EMBL/GenBank/DDBJ databases">
        <authorList>
            <consortium name="Pathogen Informatics"/>
            <person name="Doyle S."/>
        </authorList>
    </citation>
    <scope>NUCLEOTIDE SEQUENCE [LARGE SCALE GENOMIC DNA]</scope>
    <source>
        <strain evidence="3 5">NCTC11327</strain>
    </source>
</reference>
<reference evidence="4" key="1">
    <citation type="submission" date="2015-12" db="EMBL/GenBank/DDBJ databases">
        <title>FDA dAtabase for Regulatory Grade micrObial Sequences (FDA-ARGOS): Supporting development and validation of Infectious Disease Dx tests.</title>
        <authorList>
            <person name="Hoffmann M."/>
            <person name="Allard M."/>
            <person name="Evans P."/>
            <person name="Brown E."/>
            <person name="Tallon L.J."/>
            <person name="Sadzewicz L."/>
            <person name="Sengamalay N."/>
            <person name="Ott S."/>
            <person name="Godinez A."/>
            <person name="Nagaraj S."/>
            <person name="Vyas G."/>
            <person name="Aluvathingal J."/>
            <person name="Nadendla S."/>
            <person name="Geyer C."/>
            <person name="Sichtig H."/>
        </authorList>
    </citation>
    <scope>NUCLEOTIDE SEQUENCE [LARGE SCALE GENOMIC DNA]</scope>
    <source>
        <strain evidence="4">ATCC 33809</strain>
    </source>
</reference>
<accession>A0AAX2LSZ9</accession>
<evidence type="ECO:0000313" key="4">
    <source>
        <dbReference type="Proteomes" id="UP000057088"/>
    </source>
</evidence>
<keyword evidence="4" id="KW-1185">Reference proteome</keyword>
<dbReference type="Proteomes" id="UP000057088">
    <property type="component" value="Chromosome 1"/>
</dbReference>
<dbReference type="EMBL" id="UHIP01000002">
    <property type="protein sequence ID" value="SUQ26486.1"/>
    <property type="molecule type" value="Genomic_DNA"/>
</dbReference>
<reference evidence="2" key="2">
    <citation type="submission" date="2018-01" db="EMBL/GenBank/DDBJ databases">
        <title>FDA dAtabase for Regulatory Grade micrObial Sequences (FDA-ARGOS): Supporting development and validation of Infectious Disease Dx tests.</title>
        <authorList>
            <person name="Hoffmann M."/>
            <person name="Allard M."/>
            <person name="Evans P."/>
            <person name="Brown E."/>
            <person name="Tallon L."/>
            <person name="Sadzewicz L."/>
            <person name="Sengamalay N."/>
            <person name="Ott S."/>
            <person name="Godinez A."/>
            <person name="Nagaraj S."/>
            <person name="Vyas G."/>
            <person name="Aluvathingal J."/>
            <person name="Nadendla S."/>
            <person name="Geyer C."/>
            <person name="Sichtig H."/>
        </authorList>
    </citation>
    <scope>NUCLEOTIDE SEQUENCE</scope>
    <source>
        <strain evidence="2">ATCC 33809</strain>
    </source>
</reference>
<dbReference type="AlphaFoldDB" id="A0AAX2LSZ9"/>
<proteinExistence type="predicted"/>
<sequence>MKKALVILTTMTLSAGAFASMGTTQQETTLTTDAYASKQQAYDAGFAKVSELKRMPSNELANELNVFDTKLVQNSMKVKDAEVKVEPFAKPDGQVQYRAVVDVDYQYTVRESKNS</sequence>
<protein>
    <submittedName>
        <fullName evidence="3">Acyl-CoA synthetase</fullName>
    </submittedName>
    <submittedName>
        <fullName evidence="2">DUF3316 domain-containing protein</fullName>
    </submittedName>
</protein>
<dbReference type="Proteomes" id="UP000254626">
    <property type="component" value="Unassembled WGS sequence"/>
</dbReference>
<dbReference type="PIRSF" id="PIRSF028299">
    <property type="entry name" value="UCP028299"/>
    <property type="match status" value="1"/>
</dbReference>
<keyword evidence="1" id="KW-0732">Signal</keyword>
<dbReference type="KEGG" id="vfl:AL536_06595"/>
<evidence type="ECO:0000313" key="3">
    <source>
        <dbReference type="EMBL" id="SUQ26486.1"/>
    </source>
</evidence>
<evidence type="ECO:0000313" key="2">
    <source>
        <dbReference type="EMBL" id="AMF93117.1"/>
    </source>
</evidence>